<gene>
    <name evidence="1" type="ORF">MARPO_0145s0004</name>
</gene>
<feature type="non-terminal residue" evidence="1">
    <location>
        <position position="1"/>
    </location>
</feature>
<name>A0A2R6W5W4_MARPO</name>
<dbReference type="AlphaFoldDB" id="A0A2R6W5W4"/>
<organism evidence="1 2">
    <name type="scientific">Marchantia polymorpha</name>
    <name type="common">Common liverwort</name>
    <name type="synonym">Marchantia aquatica</name>
    <dbReference type="NCBI Taxonomy" id="3197"/>
    <lineage>
        <taxon>Eukaryota</taxon>
        <taxon>Viridiplantae</taxon>
        <taxon>Streptophyta</taxon>
        <taxon>Embryophyta</taxon>
        <taxon>Marchantiophyta</taxon>
        <taxon>Marchantiopsida</taxon>
        <taxon>Marchantiidae</taxon>
        <taxon>Marchantiales</taxon>
        <taxon>Marchantiaceae</taxon>
        <taxon>Marchantia</taxon>
    </lineage>
</organism>
<accession>A0A2R6W5W4</accession>
<sequence>ELEYDAILEQEARIKRFHVQDKVSYQARGFMNKEMGAPSDHVRKVIRRFDRPEVYIRFLVGCCLLHGAGGLGRVRRVWLQPEFPSKCSIKRIERLDDENQVLSSQILGGEHRLRNDWIDWIAGLAGNYCNSYTVDVPEGCTEHQTNALIRTHLISMERISKFQQRSPSQIAAFTSDSMN</sequence>
<evidence type="ECO:0000313" key="1">
    <source>
        <dbReference type="EMBL" id="PTQ29236.1"/>
    </source>
</evidence>
<proteinExistence type="predicted"/>
<dbReference type="EMBL" id="KZ772815">
    <property type="protein sequence ID" value="PTQ29236.1"/>
    <property type="molecule type" value="Genomic_DNA"/>
</dbReference>
<dbReference type="SUPFAM" id="SSF55961">
    <property type="entry name" value="Bet v1-like"/>
    <property type="match status" value="1"/>
</dbReference>
<keyword evidence="2" id="KW-1185">Reference proteome</keyword>
<evidence type="ECO:0000313" key="2">
    <source>
        <dbReference type="Proteomes" id="UP000244005"/>
    </source>
</evidence>
<protein>
    <submittedName>
        <fullName evidence="1">Uncharacterized protein</fullName>
    </submittedName>
</protein>
<dbReference type="Proteomes" id="UP000244005">
    <property type="component" value="Unassembled WGS sequence"/>
</dbReference>
<dbReference type="Gene3D" id="3.30.530.20">
    <property type="match status" value="1"/>
</dbReference>
<reference evidence="2" key="1">
    <citation type="journal article" date="2017" name="Cell">
        <title>Insights into land plant evolution garnered from the Marchantia polymorpha genome.</title>
        <authorList>
            <person name="Bowman J.L."/>
            <person name="Kohchi T."/>
            <person name="Yamato K.T."/>
            <person name="Jenkins J."/>
            <person name="Shu S."/>
            <person name="Ishizaki K."/>
            <person name="Yamaoka S."/>
            <person name="Nishihama R."/>
            <person name="Nakamura Y."/>
            <person name="Berger F."/>
            <person name="Adam C."/>
            <person name="Aki S.S."/>
            <person name="Althoff F."/>
            <person name="Araki T."/>
            <person name="Arteaga-Vazquez M.A."/>
            <person name="Balasubrmanian S."/>
            <person name="Barry K."/>
            <person name="Bauer D."/>
            <person name="Boehm C.R."/>
            <person name="Briginshaw L."/>
            <person name="Caballero-Perez J."/>
            <person name="Catarino B."/>
            <person name="Chen F."/>
            <person name="Chiyoda S."/>
            <person name="Chovatia M."/>
            <person name="Davies K.M."/>
            <person name="Delmans M."/>
            <person name="Demura T."/>
            <person name="Dierschke T."/>
            <person name="Dolan L."/>
            <person name="Dorantes-Acosta A.E."/>
            <person name="Eklund D.M."/>
            <person name="Florent S.N."/>
            <person name="Flores-Sandoval E."/>
            <person name="Fujiyama A."/>
            <person name="Fukuzawa H."/>
            <person name="Galik B."/>
            <person name="Grimanelli D."/>
            <person name="Grimwood J."/>
            <person name="Grossniklaus U."/>
            <person name="Hamada T."/>
            <person name="Haseloff J."/>
            <person name="Hetherington A.J."/>
            <person name="Higo A."/>
            <person name="Hirakawa Y."/>
            <person name="Hundley H.N."/>
            <person name="Ikeda Y."/>
            <person name="Inoue K."/>
            <person name="Inoue S.I."/>
            <person name="Ishida S."/>
            <person name="Jia Q."/>
            <person name="Kakita M."/>
            <person name="Kanazawa T."/>
            <person name="Kawai Y."/>
            <person name="Kawashima T."/>
            <person name="Kennedy M."/>
            <person name="Kinose K."/>
            <person name="Kinoshita T."/>
            <person name="Kohara Y."/>
            <person name="Koide E."/>
            <person name="Komatsu K."/>
            <person name="Kopischke S."/>
            <person name="Kubo M."/>
            <person name="Kyozuka J."/>
            <person name="Lagercrantz U."/>
            <person name="Lin S.S."/>
            <person name="Lindquist E."/>
            <person name="Lipzen A.M."/>
            <person name="Lu C.W."/>
            <person name="De Luna E."/>
            <person name="Martienssen R.A."/>
            <person name="Minamino N."/>
            <person name="Mizutani M."/>
            <person name="Mizutani M."/>
            <person name="Mochizuki N."/>
            <person name="Monte I."/>
            <person name="Mosher R."/>
            <person name="Nagasaki H."/>
            <person name="Nakagami H."/>
            <person name="Naramoto S."/>
            <person name="Nishitani K."/>
            <person name="Ohtani M."/>
            <person name="Okamoto T."/>
            <person name="Okumura M."/>
            <person name="Phillips J."/>
            <person name="Pollak B."/>
            <person name="Reinders A."/>
            <person name="Rovekamp M."/>
            <person name="Sano R."/>
            <person name="Sawa S."/>
            <person name="Schmid M.W."/>
            <person name="Shirakawa M."/>
            <person name="Solano R."/>
            <person name="Spunde A."/>
            <person name="Suetsugu N."/>
            <person name="Sugano S."/>
            <person name="Sugiyama A."/>
            <person name="Sun R."/>
            <person name="Suzuki Y."/>
            <person name="Takenaka M."/>
            <person name="Takezawa D."/>
            <person name="Tomogane H."/>
            <person name="Tsuzuki M."/>
            <person name="Ueda T."/>
            <person name="Umeda M."/>
            <person name="Ward J.M."/>
            <person name="Watanabe Y."/>
            <person name="Yazaki K."/>
            <person name="Yokoyama R."/>
            <person name="Yoshitake Y."/>
            <person name="Yotsui I."/>
            <person name="Zachgo S."/>
            <person name="Schmutz J."/>
        </authorList>
    </citation>
    <scope>NUCLEOTIDE SEQUENCE [LARGE SCALE GENOMIC DNA]</scope>
    <source>
        <strain evidence="2">Tak-1</strain>
    </source>
</reference>
<dbReference type="InterPro" id="IPR023393">
    <property type="entry name" value="START-like_dom_sf"/>
</dbReference>